<keyword evidence="9" id="KW-1185">Reference proteome</keyword>
<dbReference type="STRING" id="15368.I1ITX5"/>
<evidence type="ECO:0000259" key="6">
    <source>
        <dbReference type="PROSITE" id="PS51005"/>
    </source>
</evidence>
<keyword evidence="3" id="KW-0804">Transcription</keyword>
<evidence type="ECO:0000256" key="2">
    <source>
        <dbReference type="ARBA" id="ARBA00023125"/>
    </source>
</evidence>
<evidence type="ECO:0000313" key="8">
    <source>
        <dbReference type="EnsemblPlants" id="KQJ92014"/>
    </source>
</evidence>
<dbReference type="Proteomes" id="UP000008810">
    <property type="component" value="Chromosome 4"/>
</dbReference>
<dbReference type="Gramene" id="KQJ92014">
    <property type="protein sequence ID" value="KQJ92014"/>
    <property type="gene ID" value="BRADI_4g41200v3"/>
</dbReference>
<reference evidence="7 8" key="1">
    <citation type="journal article" date="2010" name="Nature">
        <title>Genome sequencing and analysis of the model grass Brachypodium distachyon.</title>
        <authorList>
            <consortium name="International Brachypodium Initiative"/>
        </authorList>
    </citation>
    <scope>NUCLEOTIDE SEQUENCE [LARGE SCALE GENOMIC DNA]</scope>
    <source>
        <strain evidence="7 8">Bd21</strain>
    </source>
</reference>
<dbReference type="EnsemblPlants" id="KQJ92014">
    <property type="protein sequence ID" value="KQJ92014"/>
    <property type="gene ID" value="BRADI_4g41200v3"/>
</dbReference>
<evidence type="ECO:0000256" key="4">
    <source>
        <dbReference type="ARBA" id="ARBA00023242"/>
    </source>
</evidence>
<feature type="compositionally biased region" description="Basic residues" evidence="5">
    <location>
        <begin position="1"/>
        <end position="12"/>
    </location>
</feature>
<feature type="domain" description="NAC" evidence="6">
    <location>
        <begin position="43"/>
        <end position="200"/>
    </location>
</feature>
<feature type="region of interest" description="Disordered" evidence="5">
    <location>
        <begin position="250"/>
        <end position="269"/>
    </location>
</feature>
<proteinExistence type="predicted"/>
<dbReference type="PROSITE" id="PS51005">
    <property type="entry name" value="NAC"/>
    <property type="match status" value="1"/>
</dbReference>
<feature type="compositionally biased region" description="Low complexity" evidence="5">
    <location>
        <begin position="13"/>
        <end position="26"/>
    </location>
</feature>
<feature type="compositionally biased region" description="Pro residues" evidence="5">
    <location>
        <begin position="318"/>
        <end position="327"/>
    </location>
</feature>
<feature type="compositionally biased region" description="Pro residues" evidence="5">
    <location>
        <begin position="256"/>
        <end position="267"/>
    </location>
</feature>
<feature type="compositionally biased region" description="Pro residues" evidence="5">
    <location>
        <begin position="27"/>
        <end position="45"/>
    </location>
</feature>
<dbReference type="Pfam" id="PF02365">
    <property type="entry name" value="NAM"/>
    <property type="match status" value="1"/>
</dbReference>
<reference evidence="8" key="3">
    <citation type="submission" date="2018-08" db="UniProtKB">
        <authorList>
            <consortium name="EnsemblPlants"/>
        </authorList>
    </citation>
    <scope>IDENTIFICATION</scope>
    <source>
        <strain evidence="8">cv. Bd21</strain>
    </source>
</reference>
<sequence length="455" mass="49796">MAIKNKNRKKRASNAASVAPPAMAVAIPPPPKPAANPLQPPPLPPGVYFSPTRDESVGILNRWIAGEPLHDTLGFVFVEDIYGSGPEELRRRYPPACVRGRKHSWWFLSQTKFQSSKQPPSGVRRRADRRVATGGYWRLEQSRKEIPVAGGVKNCFGFYLGPPGGGKRNKTPWLVEEFTSALDDGTGKGGVPALYRLYVTPRASNDDVRGIFGEDGIECVRGVKRPMRVVVPAHLFDAVAGLLPPGRVRYRAPAQQHPPPPPPPPPAALLDYEQQGQFFSGAGVLPGQYDYEQQFWGVAPPSEGVLLGQYDQQFWGFRPPPPPPPASPDLFHEVPAGDHGLYGEQFFSENAPPPPPPPPTSPGPFHEIPAGGLEQHDDQMFSGTAPPPPPPPESPGLYLEISGDNMSVTMDELLQLIDEKPAEEAEKPAEEAEADQEWDSFVTIVDDFERFSQND</sequence>
<feature type="region of interest" description="Disordered" evidence="5">
    <location>
        <begin position="419"/>
        <end position="440"/>
    </location>
</feature>
<gene>
    <name evidence="7" type="ORF">BRADI_4g41200v3</name>
</gene>
<feature type="compositionally biased region" description="Pro residues" evidence="5">
    <location>
        <begin position="351"/>
        <end position="362"/>
    </location>
</feature>
<dbReference type="PANTHER" id="PTHR48125">
    <property type="entry name" value="LP07818P1"/>
    <property type="match status" value="1"/>
</dbReference>
<dbReference type="PANTHER" id="PTHR48125:SF10">
    <property type="entry name" value="OS12G0136300 PROTEIN"/>
    <property type="match status" value="1"/>
</dbReference>
<accession>I1ITX5</accession>
<feature type="compositionally biased region" description="Basic and acidic residues" evidence="5">
    <location>
        <begin position="419"/>
        <end position="430"/>
    </location>
</feature>
<dbReference type="AlphaFoldDB" id="I1ITX5"/>
<dbReference type="InterPro" id="IPR003441">
    <property type="entry name" value="NAC-dom"/>
</dbReference>
<dbReference type="InParanoid" id="I1ITX5"/>
<evidence type="ECO:0000256" key="1">
    <source>
        <dbReference type="ARBA" id="ARBA00023015"/>
    </source>
</evidence>
<name>I1ITX5_BRADI</name>
<dbReference type="OMA" id="IFHADMY"/>
<dbReference type="SUPFAM" id="SSF101941">
    <property type="entry name" value="NAC domain"/>
    <property type="match status" value="1"/>
</dbReference>
<evidence type="ECO:0000313" key="9">
    <source>
        <dbReference type="Proteomes" id="UP000008810"/>
    </source>
</evidence>
<dbReference type="GO" id="GO:0006355">
    <property type="term" value="P:regulation of DNA-templated transcription"/>
    <property type="evidence" value="ECO:0007669"/>
    <property type="project" value="InterPro"/>
</dbReference>
<reference evidence="7" key="2">
    <citation type="submission" date="2017-06" db="EMBL/GenBank/DDBJ databases">
        <title>WGS assembly of Brachypodium distachyon.</title>
        <authorList>
            <consortium name="The International Brachypodium Initiative"/>
            <person name="Lucas S."/>
            <person name="Harmon-Smith M."/>
            <person name="Lail K."/>
            <person name="Tice H."/>
            <person name="Grimwood J."/>
            <person name="Bruce D."/>
            <person name="Barry K."/>
            <person name="Shu S."/>
            <person name="Lindquist E."/>
            <person name="Wang M."/>
            <person name="Pitluck S."/>
            <person name="Vogel J.P."/>
            <person name="Garvin D.F."/>
            <person name="Mockler T.C."/>
            <person name="Schmutz J."/>
            <person name="Rokhsar D."/>
            <person name="Bevan M.W."/>
        </authorList>
    </citation>
    <scope>NUCLEOTIDE SEQUENCE</scope>
    <source>
        <strain evidence="7">Bd21</strain>
    </source>
</reference>
<evidence type="ECO:0000256" key="5">
    <source>
        <dbReference type="SAM" id="MobiDB-lite"/>
    </source>
</evidence>
<feature type="region of interest" description="Disordered" evidence="5">
    <location>
        <begin position="1"/>
        <end position="49"/>
    </location>
</feature>
<feature type="region of interest" description="Disordered" evidence="5">
    <location>
        <begin position="316"/>
        <end position="398"/>
    </location>
</feature>
<evidence type="ECO:0000256" key="3">
    <source>
        <dbReference type="ARBA" id="ARBA00023163"/>
    </source>
</evidence>
<dbReference type="HOGENOM" id="CLU_048499_0_0_1"/>
<dbReference type="GO" id="GO:0003677">
    <property type="term" value="F:DNA binding"/>
    <property type="evidence" value="ECO:0007669"/>
    <property type="project" value="UniProtKB-KW"/>
</dbReference>
<dbReference type="InterPro" id="IPR036093">
    <property type="entry name" value="NAC_dom_sf"/>
</dbReference>
<dbReference type="eggNOG" id="ENOG502R3QU">
    <property type="taxonomic scope" value="Eukaryota"/>
</dbReference>
<keyword evidence="1" id="KW-0805">Transcription regulation</keyword>
<dbReference type="OrthoDB" id="673859at2759"/>
<dbReference type="EMBL" id="CM000883">
    <property type="protein sequence ID" value="KQJ92014.1"/>
    <property type="molecule type" value="Genomic_DNA"/>
</dbReference>
<keyword evidence="4" id="KW-0539">Nucleus</keyword>
<dbReference type="Gene3D" id="2.170.150.80">
    <property type="entry name" value="NAC domain"/>
    <property type="match status" value="1"/>
</dbReference>
<evidence type="ECO:0000313" key="7">
    <source>
        <dbReference type="EMBL" id="KQJ92014.1"/>
    </source>
</evidence>
<keyword evidence="2" id="KW-0238">DNA-binding</keyword>
<feature type="compositionally biased region" description="Pro residues" evidence="5">
    <location>
        <begin position="385"/>
        <end position="394"/>
    </location>
</feature>
<dbReference type="FunCoup" id="I1ITX5">
    <property type="interactions" value="200"/>
</dbReference>
<organism evidence="7">
    <name type="scientific">Brachypodium distachyon</name>
    <name type="common">Purple false brome</name>
    <name type="synonym">Trachynia distachya</name>
    <dbReference type="NCBI Taxonomy" id="15368"/>
    <lineage>
        <taxon>Eukaryota</taxon>
        <taxon>Viridiplantae</taxon>
        <taxon>Streptophyta</taxon>
        <taxon>Embryophyta</taxon>
        <taxon>Tracheophyta</taxon>
        <taxon>Spermatophyta</taxon>
        <taxon>Magnoliopsida</taxon>
        <taxon>Liliopsida</taxon>
        <taxon>Poales</taxon>
        <taxon>Poaceae</taxon>
        <taxon>BOP clade</taxon>
        <taxon>Pooideae</taxon>
        <taxon>Stipodae</taxon>
        <taxon>Brachypodieae</taxon>
        <taxon>Brachypodium</taxon>
    </lineage>
</organism>
<protein>
    <recommendedName>
        <fullName evidence="6">NAC domain-containing protein</fullName>
    </recommendedName>
</protein>